<dbReference type="RefSeq" id="WP_089226322.1">
    <property type="nucleotide sequence ID" value="NZ_FZOF01000015.1"/>
</dbReference>
<comment type="similarity">
    <text evidence="2 10">Belongs to the class-I aminoacyl-tRNA synthetase family.</text>
</comment>
<dbReference type="SUPFAM" id="SSF52374">
    <property type="entry name" value="Nucleotidylyl transferase"/>
    <property type="match status" value="1"/>
</dbReference>
<comment type="subcellular location">
    <subcellularLocation>
        <location evidence="1 10">Cytoplasm</location>
    </subcellularLocation>
</comment>
<keyword evidence="8 10" id="KW-0030">Aminoacyl-tRNA synthetase</keyword>
<dbReference type="GO" id="GO:0005524">
    <property type="term" value="F:ATP binding"/>
    <property type="evidence" value="ECO:0007669"/>
    <property type="project" value="UniProtKB-UniRule"/>
</dbReference>
<sequence>MAQSTEADWVARFADDVIAEAERRAPGKKIIVASGISPSGPIHLGNLREIMVPHLVADEIKRRGVPCEHILSWDDFDRYRKVPAGYDPSYAEHIGKPLTSVPAPEGSSYETWSDHFKAPFREALAALGVEVTEISQTVEYTSGAYREQILHAMRERRRIDEVLGRYRTKKKGGGEEQDDEEATLAQAPEYFPYKPYCSACGKDTTTVLAYDDDTTDLTYECQDCGNRETVRLSEFDRGKLVWKVDWPMRWAFKGVDFEPSGVDHQSPGSSWMVGQQLVREIFGAEPPIGPMYAFVGISGMAKMSSSKGGVPIAADALQIMEPQLLRWLYARRRPNQAFNISFGDEISRTYDEWDALERKVAEGTAAPVDLAVHSRAASTASGELPTTPRKLPYRTLASVVDITTGDEEQTLRILRDFDQEQPLASLDEARPRLDCAERWVNTHVEPEARTQVRTEPDAKALAALSGEEREALKLLVDGLPEHWSLDGLTTLVYGVPKIQAGFAPDAKPTPEMKVAQRSFFALLYKLLVGRDTGPRLPTLLLAVGQDRVRELLAAS</sequence>
<evidence type="ECO:0000256" key="4">
    <source>
        <dbReference type="ARBA" id="ARBA00022598"/>
    </source>
</evidence>
<dbReference type="OrthoDB" id="9803151at2"/>
<dbReference type="InterPro" id="IPR008925">
    <property type="entry name" value="aa_tRNA-synth_I_cd-bd_sf"/>
</dbReference>
<dbReference type="InterPro" id="IPR002904">
    <property type="entry name" value="Lys-tRNA-ligase"/>
</dbReference>
<keyword evidence="12" id="KW-1185">Reference proteome</keyword>
<feature type="short sequence motif" description="'KMSKS' region" evidence="10">
    <location>
        <begin position="302"/>
        <end position="306"/>
    </location>
</feature>
<dbReference type="PROSITE" id="PS00178">
    <property type="entry name" value="AA_TRNA_LIGASE_I"/>
    <property type="match status" value="1"/>
</dbReference>
<evidence type="ECO:0000256" key="1">
    <source>
        <dbReference type="ARBA" id="ARBA00004496"/>
    </source>
</evidence>
<keyword evidence="4 10" id="KW-0436">Ligase</keyword>
<proteinExistence type="inferred from homology"/>
<dbReference type="Pfam" id="PF01921">
    <property type="entry name" value="tRNA-synt_1f"/>
    <property type="match status" value="1"/>
</dbReference>
<feature type="short sequence motif" description="'HIGH' region" evidence="10">
    <location>
        <begin position="38"/>
        <end position="46"/>
    </location>
</feature>
<evidence type="ECO:0000256" key="5">
    <source>
        <dbReference type="ARBA" id="ARBA00022741"/>
    </source>
</evidence>
<dbReference type="Proteomes" id="UP000198280">
    <property type="component" value="Unassembled WGS sequence"/>
</dbReference>
<evidence type="ECO:0000256" key="10">
    <source>
        <dbReference type="HAMAP-Rule" id="MF_00177"/>
    </source>
</evidence>
<dbReference type="EC" id="6.1.1.6" evidence="10"/>
<evidence type="ECO:0000256" key="7">
    <source>
        <dbReference type="ARBA" id="ARBA00022917"/>
    </source>
</evidence>
<evidence type="ECO:0000313" key="12">
    <source>
        <dbReference type="Proteomes" id="UP000198280"/>
    </source>
</evidence>
<dbReference type="GO" id="GO:0000049">
    <property type="term" value="F:tRNA binding"/>
    <property type="evidence" value="ECO:0007669"/>
    <property type="project" value="InterPro"/>
</dbReference>
<keyword evidence="5 10" id="KW-0547">Nucleotide-binding</keyword>
<gene>
    <name evidence="10" type="primary">lysS</name>
    <name evidence="11" type="ORF">SAMN05216252_11525</name>
</gene>
<evidence type="ECO:0000256" key="8">
    <source>
        <dbReference type="ARBA" id="ARBA00023146"/>
    </source>
</evidence>
<dbReference type="PANTHER" id="PTHR37940">
    <property type="entry name" value="LYSINE--TRNA LIGASE"/>
    <property type="match status" value="1"/>
</dbReference>
<keyword evidence="3 10" id="KW-0963">Cytoplasm</keyword>
<dbReference type="InterPro" id="IPR020751">
    <property type="entry name" value="aa-tRNA-synth_I_codon-bd_sub2"/>
</dbReference>
<dbReference type="Gene3D" id="1.10.10.350">
    <property type="match status" value="1"/>
</dbReference>
<dbReference type="HAMAP" id="MF_00177">
    <property type="entry name" value="Lys_tRNA_synth_class1"/>
    <property type="match status" value="1"/>
</dbReference>
<dbReference type="InterPro" id="IPR014729">
    <property type="entry name" value="Rossmann-like_a/b/a_fold"/>
</dbReference>
<comment type="caution">
    <text evidence="10">Lacks conserved residue(s) required for the propagation of feature annotation.</text>
</comment>
<dbReference type="EMBL" id="FZOF01000015">
    <property type="protein sequence ID" value="SNT13939.1"/>
    <property type="molecule type" value="Genomic_DNA"/>
</dbReference>
<comment type="catalytic activity">
    <reaction evidence="9 10">
        <text>tRNA(Lys) + L-lysine + ATP = L-lysyl-tRNA(Lys) + AMP + diphosphate</text>
        <dbReference type="Rhea" id="RHEA:20792"/>
        <dbReference type="Rhea" id="RHEA-COMP:9696"/>
        <dbReference type="Rhea" id="RHEA-COMP:9697"/>
        <dbReference type="ChEBI" id="CHEBI:30616"/>
        <dbReference type="ChEBI" id="CHEBI:32551"/>
        <dbReference type="ChEBI" id="CHEBI:33019"/>
        <dbReference type="ChEBI" id="CHEBI:78442"/>
        <dbReference type="ChEBI" id="CHEBI:78529"/>
        <dbReference type="ChEBI" id="CHEBI:456215"/>
        <dbReference type="EC" id="6.1.1.6"/>
    </reaction>
</comment>
<evidence type="ECO:0000256" key="2">
    <source>
        <dbReference type="ARBA" id="ARBA00005594"/>
    </source>
</evidence>
<dbReference type="Gene3D" id="1.10.10.770">
    <property type="match status" value="1"/>
</dbReference>
<dbReference type="SUPFAM" id="SSF48163">
    <property type="entry name" value="An anticodon-binding domain of class I aminoacyl-tRNA synthetases"/>
    <property type="match status" value="1"/>
</dbReference>
<dbReference type="PANTHER" id="PTHR37940:SF1">
    <property type="entry name" value="LYSINE--TRNA LIGASE"/>
    <property type="match status" value="1"/>
</dbReference>
<protein>
    <recommendedName>
        <fullName evidence="10">Lysine--tRNA ligase</fullName>
        <ecNumber evidence="10">6.1.1.6</ecNumber>
    </recommendedName>
    <alternativeName>
        <fullName evidence="10">Lysyl-tRNA synthetase</fullName>
        <shortName evidence="10">LysRS</shortName>
    </alternativeName>
</protein>
<dbReference type="NCBIfam" id="TIGR00467">
    <property type="entry name" value="lysS_arch"/>
    <property type="match status" value="1"/>
</dbReference>
<evidence type="ECO:0000313" key="11">
    <source>
        <dbReference type="EMBL" id="SNT13939.1"/>
    </source>
</evidence>
<dbReference type="Gene3D" id="3.40.50.620">
    <property type="entry name" value="HUPs"/>
    <property type="match status" value="1"/>
</dbReference>
<accession>A0A239K8K3</accession>
<dbReference type="GO" id="GO:0004824">
    <property type="term" value="F:lysine-tRNA ligase activity"/>
    <property type="evidence" value="ECO:0007669"/>
    <property type="project" value="UniProtKB-UniRule"/>
</dbReference>
<evidence type="ECO:0000256" key="6">
    <source>
        <dbReference type="ARBA" id="ARBA00022840"/>
    </source>
</evidence>
<dbReference type="GO" id="GO:0006430">
    <property type="term" value="P:lysyl-tRNA aminoacylation"/>
    <property type="evidence" value="ECO:0007669"/>
    <property type="project" value="UniProtKB-UniRule"/>
</dbReference>
<keyword evidence="7 10" id="KW-0648">Protein biosynthesis</keyword>
<dbReference type="GO" id="GO:0005737">
    <property type="term" value="C:cytoplasm"/>
    <property type="evidence" value="ECO:0007669"/>
    <property type="project" value="UniProtKB-SubCell"/>
</dbReference>
<name>A0A239K8K3_9ACTN</name>
<evidence type="ECO:0000256" key="9">
    <source>
        <dbReference type="ARBA" id="ARBA00048573"/>
    </source>
</evidence>
<evidence type="ECO:0000256" key="3">
    <source>
        <dbReference type="ARBA" id="ARBA00022490"/>
    </source>
</evidence>
<dbReference type="AlphaFoldDB" id="A0A239K8K3"/>
<reference evidence="11 12" key="1">
    <citation type="submission" date="2017-06" db="EMBL/GenBank/DDBJ databases">
        <authorList>
            <person name="Kim H.J."/>
            <person name="Triplett B.A."/>
        </authorList>
    </citation>
    <scope>NUCLEOTIDE SEQUENCE [LARGE SCALE GENOMIC DNA]</scope>
    <source>
        <strain evidence="11 12">CGMCC 4.1858</strain>
    </source>
</reference>
<organism evidence="11 12">
    <name type="scientific">Actinacidiphila glaucinigra</name>
    <dbReference type="NCBI Taxonomy" id="235986"/>
    <lineage>
        <taxon>Bacteria</taxon>
        <taxon>Bacillati</taxon>
        <taxon>Actinomycetota</taxon>
        <taxon>Actinomycetes</taxon>
        <taxon>Kitasatosporales</taxon>
        <taxon>Streptomycetaceae</taxon>
        <taxon>Actinacidiphila</taxon>
    </lineage>
</organism>
<dbReference type="InterPro" id="IPR001412">
    <property type="entry name" value="aa-tRNA-synth_I_CS"/>
</dbReference>
<keyword evidence="6 10" id="KW-0067">ATP-binding</keyword>
<dbReference type="InterPro" id="IPR042078">
    <property type="entry name" value="Lys-tRNA-ligase_SC_fold"/>
</dbReference>
<dbReference type="Gene3D" id="6.10.20.10">
    <property type="entry name" value="Lysine tRNA ligase, stem contact fold domain"/>
    <property type="match status" value="1"/>
</dbReference>